<proteinExistence type="inferred from homology"/>
<dbReference type="Pfam" id="PF13561">
    <property type="entry name" value="adh_short_C2"/>
    <property type="match status" value="1"/>
</dbReference>
<dbReference type="PANTHER" id="PTHR24321">
    <property type="entry name" value="DEHYDROGENASES, SHORT CHAIN"/>
    <property type="match status" value="1"/>
</dbReference>
<dbReference type="InterPro" id="IPR002347">
    <property type="entry name" value="SDR_fam"/>
</dbReference>
<dbReference type="Proteomes" id="UP001612741">
    <property type="component" value="Unassembled WGS sequence"/>
</dbReference>
<accession>A0ABW7YYN4</accession>
<organism evidence="3 4">
    <name type="scientific">Nonomuraea typhae</name>
    <dbReference type="NCBI Taxonomy" id="2603600"/>
    <lineage>
        <taxon>Bacteria</taxon>
        <taxon>Bacillati</taxon>
        <taxon>Actinomycetota</taxon>
        <taxon>Actinomycetes</taxon>
        <taxon>Streptosporangiales</taxon>
        <taxon>Streptosporangiaceae</taxon>
        <taxon>Nonomuraea</taxon>
    </lineage>
</organism>
<comment type="caution">
    <text evidence="3">The sequence shown here is derived from an EMBL/GenBank/DDBJ whole genome shotgun (WGS) entry which is preliminary data.</text>
</comment>
<dbReference type="InterPro" id="IPR036291">
    <property type="entry name" value="NAD(P)-bd_dom_sf"/>
</dbReference>
<keyword evidence="4" id="KW-1185">Reference proteome</keyword>
<gene>
    <name evidence="3" type="ORF">ACIBG2_23395</name>
</gene>
<evidence type="ECO:0000256" key="1">
    <source>
        <dbReference type="ARBA" id="ARBA00006484"/>
    </source>
</evidence>
<evidence type="ECO:0000256" key="2">
    <source>
        <dbReference type="ARBA" id="ARBA00023002"/>
    </source>
</evidence>
<dbReference type="PROSITE" id="PS00061">
    <property type="entry name" value="ADH_SHORT"/>
    <property type="match status" value="1"/>
</dbReference>
<name>A0ABW7YYN4_9ACTN</name>
<keyword evidence="2" id="KW-0560">Oxidoreductase</keyword>
<reference evidence="3 4" key="1">
    <citation type="submission" date="2024-10" db="EMBL/GenBank/DDBJ databases">
        <title>The Natural Products Discovery Center: Release of the First 8490 Sequenced Strains for Exploring Actinobacteria Biosynthetic Diversity.</title>
        <authorList>
            <person name="Kalkreuter E."/>
            <person name="Kautsar S.A."/>
            <person name="Yang D."/>
            <person name="Bader C.D."/>
            <person name="Teijaro C.N."/>
            <person name="Fluegel L."/>
            <person name="Davis C.M."/>
            <person name="Simpson J.R."/>
            <person name="Lauterbach L."/>
            <person name="Steele A.D."/>
            <person name="Gui C."/>
            <person name="Meng S."/>
            <person name="Li G."/>
            <person name="Viehrig K."/>
            <person name="Ye F."/>
            <person name="Su P."/>
            <person name="Kiefer A.F."/>
            <person name="Nichols A."/>
            <person name="Cepeda A.J."/>
            <person name="Yan W."/>
            <person name="Fan B."/>
            <person name="Jiang Y."/>
            <person name="Adhikari A."/>
            <person name="Zheng C.-J."/>
            <person name="Schuster L."/>
            <person name="Cowan T.M."/>
            <person name="Smanski M.J."/>
            <person name="Chevrette M.G."/>
            <person name="De Carvalho L.P.S."/>
            <person name="Shen B."/>
        </authorList>
    </citation>
    <scope>NUCLEOTIDE SEQUENCE [LARGE SCALE GENOMIC DNA]</scope>
    <source>
        <strain evidence="3 4">NPDC050545</strain>
    </source>
</reference>
<dbReference type="InterPro" id="IPR020904">
    <property type="entry name" value="Sc_DH/Rdtase_CS"/>
</dbReference>
<comment type="similarity">
    <text evidence="1">Belongs to the short-chain dehydrogenases/reductases (SDR) family.</text>
</comment>
<dbReference type="PANTHER" id="PTHR24321:SF8">
    <property type="entry name" value="ESTRADIOL 17-BETA-DEHYDROGENASE 8-RELATED"/>
    <property type="match status" value="1"/>
</dbReference>
<dbReference type="Gene3D" id="3.40.50.720">
    <property type="entry name" value="NAD(P)-binding Rossmann-like Domain"/>
    <property type="match status" value="1"/>
</dbReference>
<dbReference type="EMBL" id="JBITGY010000006">
    <property type="protein sequence ID" value="MFI6500343.1"/>
    <property type="molecule type" value="Genomic_DNA"/>
</dbReference>
<protein>
    <submittedName>
        <fullName evidence="3">SDR family oxidoreductase</fullName>
    </submittedName>
</protein>
<evidence type="ECO:0000313" key="4">
    <source>
        <dbReference type="Proteomes" id="UP001612741"/>
    </source>
</evidence>
<dbReference type="SUPFAM" id="SSF51735">
    <property type="entry name" value="NAD(P)-binding Rossmann-fold domains"/>
    <property type="match status" value="1"/>
</dbReference>
<sequence length="118" mass="12250">MIVNTASIAGLVGTAILPLSAYVATKHGLVGLTKAAALEYADRNIRVNAVCPGAVRTEMADNLIRQGILSEQDIIATQPIRRLATPEEIAEAAAWLCGDASSFVTGLAMAVDGGWTAQ</sequence>
<dbReference type="RefSeq" id="WP_397084188.1">
    <property type="nucleotide sequence ID" value="NZ_JBITGY010000006.1"/>
</dbReference>
<evidence type="ECO:0000313" key="3">
    <source>
        <dbReference type="EMBL" id="MFI6500343.1"/>
    </source>
</evidence>